<dbReference type="Pfam" id="PF16417">
    <property type="entry name" value="CNOT1_TTP_bind"/>
    <property type="match status" value="1"/>
</dbReference>
<evidence type="ECO:0000259" key="11">
    <source>
        <dbReference type="Pfam" id="PF16417"/>
    </source>
</evidence>
<dbReference type="CDD" id="cd20710">
    <property type="entry name" value="NOT1_connector"/>
    <property type="match status" value="1"/>
</dbReference>
<feature type="domain" description="CCR4-Not complex component Not1 C-terminal" evidence="8">
    <location>
        <begin position="1553"/>
        <end position="1893"/>
    </location>
</feature>
<keyword evidence="3" id="KW-0805">Transcription regulation</keyword>
<dbReference type="InterPro" id="IPR024557">
    <property type="entry name" value="CNOT1_dom_4"/>
</dbReference>
<dbReference type="Pfam" id="PF12842">
    <property type="entry name" value="DUF3819"/>
    <property type="match status" value="1"/>
</dbReference>
<evidence type="ECO:0000259" key="13">
    <source>
        <dbReference type="Pfam" id="PF25097"/>
    </source>
</evidence>
<dbReference type="InterPro" id="IPR032194">
    <property type="entry name" value="CNOT1_HEAT"/>
</dbReference>
<dbReference type="InterPro" id="IPR055454">
    <property type="entry name" value="CNOT1-like_NOT1_connector"/>
</dbReference>
<dbReference type="RefSeq" id="XP_017991775.1">
    <property type="nucleotide sequence ID" value="XM_018138175.1"/>
</dbReference>
<keyword evidence="4" id="KW-0804">Transcription</keyword>
<dbReference type="PANTHER" id="PTHR13162:SF8">
    <property type="entry name" value="CCR4-NOT TRANSCRIPTION COMPLEX SUBUNIT 1"/>
    <property type="match status" value="1"/>
</dbReference>
<dbReference type="GO" id="GO:0030015">
    <property type="term" value="C:CCR4-NOT core complex"/>
    <property type="evidence" value="ECO:0007669"/>
    <property type="project" value="InterPro"/>
</dbReference>
<comment type="function">
    <text evidence="6">Acts as a component of the CCR4-NOT core complex, which in the nucleus seems to be a general transcription factor, and in the cytoplasm the major mRNA deadenylase involved in mRNA turnover. The NOT protein subcomplex negatively regulates the basal and activated transcription of many genes. Preferentially affects TC-type TATA element-dependent transcription. Could directly or indirectly inhibit component(s) of the general transcription machinery.</text>
</comment>
<dbReference type="Gene3D" id="1.25.40.840">
    <property type="entry name" value="CCR4-NOT transcription complex subunit 1 TTP binding domain"/>
    <property type="match status" value="1"/>
</dbReference>
<evidence type="ECO:0000256" key="1">
    <source>
        <dbReference type="ARBA" id="ARBA00004123"/>
    </source>
</evidence>
<dbReference type="GO" id="GO:0000289">
    <property type="term" value="P:nuclear-transcribed mRNA poly(A) tail shortening"/>
    <property type="evidence" value="ECO:0007669"/>
    <property type="project" value="UniProtKB-ARBA"/>
</dbReference>
<dbReference type="GO" id="GO:0000932">
    <property type="term" value="C:P-body"/>
    <property type="evidence" value="ECO:0007669"/>
    <property type="project" value="TreeGrafter"/>
</dbReference>
<comment type="caution">
    <text evidence="14">The sequence shown here is derived from an EMBL/GenBank/DDBJ whole genome shotgun (WGS) entry which is preliminary data.</text>
</comment>
<evidence type="ECO:0000259" key="10">
    <source>
        <dbReference type="Pfam" id="PF16415"/>
    </source>
</evidence>
<evidence type="ECO:0000313" key="15">
    <source>
        <dbReference type="Proteomes" id="UP000037751"/>
    </source>
</evidence>
<dbReference type="Gene3D" id="1.25.40.790">
    <property type="match status" value="1"/>
</dbReference>
<feature type="domain" description="CCR4-NOT transcription complex subunit 1 TTP binding" evidence="11">
    <location>
        <begin position="523"/>
        <end position="682"/>
    </location>
</feature>
<feature type="domain" description="CCR4-NOT transcription complex subunit 1-like NOT1 connector" evidence="13">
    <location>
        <begin position="1216"/>
        <end position="1399"/>
    </location>
</feature>
<dbReference type="InterPro" id="IPR032193">
    <property type="entry name" value="CNOT1_TTP_bind"/>
</dbReference>
<dbReference type="InterPro" id="IPR040398">
    <property type="entry name" value="Not1"/>
</dbReference>
<feature type="domain" description="CCR4-NOT transcription complex subunit 1 CAF1-binding" evidence="10">
    <location>
        <begin position="707"/>
        <end position="925"/>
    </location>
</feature>
<evidence type="ECO:0000256" key="3">
    <source>
        <dbReference type="ARBA" id="ARBA00023015"/>
    </source>
</evidence>
<dbReference type="PANTHER" id="PTHR13162">
    <property type="entry name" value="CCR4-NOT TRANSCRIPTION COMPLEX"/>
    <property type="match status" value="1"/>
</dbReference>
<proteinExistence type="predicted"/>
<dbReference type="Pfam" id="PF16418">
    <property type="entry name" value="CNOT1_HEAT"/>
    <property type="match status" value="1"/>
</dbReference>
<gene>
    <name evidence="14" type="ORF">Malapachy_3715</name>
</gene>
<dbReference type="OrthoDB" id="1933107at2759"/>
<comment type="subcellular location">
    <subcellularLocation>
        <location evidence="1">Nucleus</location>
    </subcellularLocation>
</comment>
<dbReference type="Pfam" id="PF25097">
    <property type="entry name" value="ARM_Cnot1"/>
    <property type="match status" value="1"/>
</dbReference>
<dbReference type="STRING" id="77020.A0A0M9VP78"/>
<keyword evidence="5" id="KW-0539">Nucleus</keyword>
<organism evidence="14 15">
    <name type="scientific">Malassezia pachydermatis</name>
    <dbReference type="NCBI Taxonomy" id="77020"/>
    <lineage>
        <taxon>Eukaryota</taxon>
        <taxon>Fungi</taxon>
        <taxon>Dikarya</taxon>
        <taxon>Basidiomycota</taxon>
        <taxon>Ustilaginomycotina</taxon>
        <taxon>Malasseziomycetes</taxon>
        <taxon>Malasseziales</taxon>
        <taxon>Malasseziaceae</taxon>
        <taxon>Malassezia</taxon>
    </lineage>
</organism>
<dbReference type="Proteomes" id="UP000037751">
    <property type="component" value="Unassembled WGS sequence"/>
</dbReference>
<protein>
    <recommendedName>
        <fullName evidence="7">General negative regulator of transcription subunit 1</fullName>
    </recommendedName>
</protein>
<dbReference type="EMBL" id="LGAV01000004">
    <property type="protein sequence ID" value="KOS14143.1"/>
    <property type="molecule type" value="Genomic_DNA"/>
</dbReference>
<evidence type="ECO:0000256" key="5">
    <source>
        <dbReference type="ARBA" id="ARBA00023242"/>
    </source>
</evidence>
<evidence type="ECO:0000256" key="4">
    <source>
        <dbReference type="ARBA" id="ARBA00023163"/>
    </source>
</evidence>
<feature type="domain" description="CCR4-NOT transcription complex subunit 1 HEAT repeat" evidence="12">
    <location>
        <begin position="331"/>
        <end position="478"/>
    </location>
</feature>
<evidence type="ECO:0000259" key="12">
    <source>
        <dbReference type="Pfam" id="PF16418"/>
    </source>
</evidence>
<evidence type="ECO:0000259" key="8">
    <source>
        <dbReference type="Pfam" id="PF04054"/>
    </source>
</evidence>
<evidence type="ECO:0000256" key="6">
    <source>
        <dbReference type="ARBA" id="ARBA00059181"/>
    </source>
</evidence>
<feature type="domain" description="CCR4-NOT transcription complex subunit 1" evidence="9">
    <location>
        <begin position="986"/>
        <end position="1125"/>
    </location>
</feature>
<reference evidence="14 15" key="1">
    <citation type="submission" date="2015-07" db="EMBL/GenBank/DDBJ databases">
        <title>Draft Genome Sequence of Malassezia furfur CBS1878 and Malassezia pachydermatis CBS1879.</title>
        <authorList>
            <person name="Triana S."/>
            <person name="Ohm R."/>
            <person name="Gonzalez A."/>
            <person name="DeCock H."/>
            <person name="Restrepo S."/>
            <person name="Celis A."/>
        </authorList>
    </citation>
    <scope>NUCLEOTIDE SEQUENCE [LARGE SCALE GENOMIC DNA]</scope>
    <source>
        <strain evidence="14 15">CBS 1879</strain>
    </source>
</reference>
<dbReference type="GO" id="GO:0060090">
    <property type="term" value="F:molecular adaptor activity"/>
    <property type="evidence" value="ECO:0007669"/>
    <property type="project" value="TreeGrafter"/>
</dbReference>
<dbReference type="InterPro" id="IPR038535">
    <property type="entry name" value="CNOT1_TTP_bind_sf"/>
</dbReference>
<evidence type="ECO:0000256" key="2">
    <source>
        <dbReference type="ARBA" id="ARBA00022491"/>
    </source>
</evidence>
<dbReference type="GeneID" id="28730051"/>
<accession>A0A0M9VP78</accession>
<dbReference type="GO" id="GO:0017148">
    <property type="term" value="P:negative regulation of translation"/>
    <property type="evidence" value="ECO:0007669"/>
    <property type="project" value="InterPro"/>
</dbReference>
<name>A0A0M9VP78_9BASI</name>
<dbReference type="FunFam" id="1.25.40.180:FF:000012">
    <property type="entry name" value="Ccr4-Not transcription complex subunit"/>
    <property type="match status" value="1"/>
</dbReference>
<keyword evidence="15" id="KW-1185">Reference proteome</keyword>
<sequence>MLHGLGDSQVSVPPDADPAQLLASVLDHIAQAKPSLSSDQLIPFMLSVLSTSTDAQCASLDETQRHKIFAALHERYGDTVPKALEQAMSKYANGRRTAEVLRMLGPSVMTPSLARALLQATGFTSPSTQEVASLLSQLLTLPSPRATPVTDFGAVAKAVYALQPSLDARAILQAQDSWPELSVPPCAAIGTGLCAWIQEQKDAVAALSGLWGVWQHRLRQLQLLFSMLLLSESPLQMVSLPVRRIVDVNDYKEAPETVQTQAQAASESVWNMTDLIETLMELAGSAPGAEDSSEVGRAVTAILERAIQQQADCVLLGLAAIPPSTNAVHPELVTKLLAMFLSGHPSGQLVFYSLWHTQPTLLLDAFQRLYSDSALHLTRIVEVAQELNCLDALLSEQRPLVFVLDAAALAARRDALELEPWLQKRISDRPADEFMVTKALDFLEQKIKEDLVRRDPQAEPTFVPLSVQQVATFLRVLRSFGDTMTPEEIEHFKVVRNLCLQLHPRLMSLTPGTDSTEPGLSVTSFSKEIHREADSWYRQMYEGKVSVDDIMALLKRCKHSDDPHEHQLFACMVHTLFDEYRWFELYYPPRELLMTSEVFGSLIRDQLIDSIPLGIAIRYVVDALRSPPDSPMSHFGARALVRFWPRLSEWPQLCQALMAMPTLQQAHPQLVYLAEKALEDAKNGKTRASTESLFTAVHVDEVSTDGQRTPSEAQSDQILFLINNMTMTNVAEKLPAARELISGDVLQWLARYLVVERVSLEPNNHELYRLFLDGLELRNTYTYVLHETLVKLKSLLESEKTMQSSSERTILKNLAAWLGLTTLARQKPIRHRHISFKMLLLQAHEAGRLMVAIPFVCKVLEQCVHSVVFRPPNPWLMAVLSLLVELYQFADLKLNLKFEIEVLCKSLQVDLQQLQPSRLLPGRRPEPPSAPPAEYGTAGVVAGMEQLSVGGDNAAYQDMFVTMLQNMAQYIVISPQVVPYANSAAWKRVMYVALERAIQEIITPVVERSVTIASISTRELVSKDFAMEPDEHKLRTAAHQMAQNMAGSLALVTCKEPLRLSILAHARQLFAAGGVTEQALPEQALLLLVQDNLDLACVVIEKTAMEKALAKVDEGLASAYAKRREFVTHGRGVVFWDNASLLHYSTTLPDMLRIAPPGLQPAQLRVYDNLAMTPSMPRGDEDLEAEELAAAGVVVASAGGTPPARALERFLSMAAELERFFTEVGDTQTLATLPTNHFVRQISPHLTDLVVHASQRDETVLLIAQKVVQLLYKSHTRLAREVWVAVLEQLCEQSPKVAKEVTAWLVYAEDERKFDVPVTLELVRANLIGIGEQEQQLAKLVLRSQGRPSVLDFSAQLARELLQSGIATRQQLATLLSALHQVVQYGRATPATQQLLDELDELAPGDAALPLREQLAYSFASWVRMFQQAPNPEKAFVEYVTQLQSQNVLKGEQVSSLFFRMCTEVSVGHYLKQHAVGGTRASGIYSPIDTYAQLIVYLVKYHADPHGANDEHAKVLYLTKILSIIVLVLAQSHEELGARFQQKPFFRLFSSLLFDLHHAEPALQGAYQGALLAIANALHTLQPSTFPGFAFSWLGLMSHRLLLAPLLAAPGGTALFHRLMLSQLRFLAPFLRQSGLHDTMRLLYTATLRVLLLLLHDAPEYLAEHAQSLSDAIPPSCIQMRNIILCAYPRTMRLPDPLAASVRLATLPEAKHLPASQYDVRAVLVNAPKLQAWLDEWLQPSRKTTLGTSLADACKATPQHTDTHFHEPLMSAMVLYLAHSAWQGTQHLLSTAPEAAQRDPVLALYHTLLRELEPEGRYLLLSVAANQLRFPSRHTAYFSTLLLTLYMEDDAFVREQILRVLLERVIVHRPHPWGVLYTFAQLLRAPKVPLPQAPPEIHAILEHMAKTLSPDRAVASTM</sequence>
<dbReference type="Gene3D" id="1.25.40.800">
    <property type="match status" value="1"/>
</dbReference>
<evidence type="ECO:0000259" key="9">
    <source>
        <dbReference type="Pfam" id="PF12842"/>
    </source>
</evidence>
<dbReference type="InterPro" id="IPR032191">
    <property type="entry name" value="CNOT1_CAF1_bind"/>
</dbReference>
<dbReference type="Gene3D" id="1.25.40.180">
    <property type="match status" value="1"/>
</dbReference>
<evidence type="ECO:0000313" key="14">
    <source>
        <dbReference type="EMBL" id="KOS14143.1"/>
    </source>
</evidence>
<dbReference type="InterPro" id="IPR007196">
    <property type="entry name" value="CCR4-Not_Not1_C"/>
</dbReference>
<dbReference type="Pfam" id="PF16415">
    <property type="entry name" value="CNOT1_CAF1_bind"/>
    <property type="match status" value="1"/>
</dbReference>
<dbReference type="VEuPathDB" id="FungiDB:Malapachy_3715"/>
<evidence type="ECO:0000256" key="7">
    <source>
        <dbReference type="ARBA" id="ARBA00074459"/>
    </source>
</evidence>
<dbReference type="GO" id="GO:0005634">
    <property type="term" value="C:nucleus"/>
    <property type="evidence" value="ECO:0007669"/>
    <property type="project" value="UniProtKB-SubCell"/>
</dbReference>
<dbReference type="Pfam" id="PF04054">
    <property type="entry name" value="Not1"/>
    <property type="match status" value="1"/>
</dbReference>
<keyword evidence="2" id="KW-0678">Repressor</keyword>